<dbReference type="Gene3D" id="3.60.15.10">
    <property type="entry name" value="Ribonuclease Z/Hydroxyacylglutathione hydrolase-like"/>
    <property type="match status" value="1"/>
</dbReference>
<keyword evidence="7" id="KW-1185">Reference proteome</keyword>
<dbReference type="InterPro" id="IPR010982">
    <property type="entry name" value="Lambda_DNA-bd_dom_sf"/>
</dbReference>
<dbReference type="Proteomes" id="UP000617628">
    <property type="component" value="Unassembled WGS sequence"/>
</dbReference>
<feature type="domain" description="Metallo-beta-lactamase" evidence="5">
    <location>
        <begin position="95"/>
        <end position="255"/>
    </location>
</feature>
<comment type="caution">
    <text evidence="6">The sequence shown here is derived from an EMBL/GenBank/DDBJ whole genome shotgun (WGS) entry which is preliminary data.</text>
</comment>
<evidence type="ECO:0000313" key="6">
    <source>
        <dbReference type="EMBL" id="MBK1876385.1"/>
    </source>
</evidence>
<dbReference type="GO" id="GO:0046872">
    <property type="term" value="F:metal ion binding"/>
    <property type="evidence" value="ECO:0007669"/>
    <property type="project" value="UniProtKB-KW"/>
</dbReference>
<evidence type="ECO:0000259" key="5">
    <source>
        <dbReference type="SMART" id="SM00849"/>
    </source>
</evidence>
<dbReference type="SMART" id="SM00849">
    <property type="entry name" value="Lactamase_B"/>
    <property type="match status" value="1"/>
</dbReference>
<dbReference type="InterPro" id="IPR001279">
    <property type="entry name" value="Metallo-B-lactamas"/>
</dbReference>
<dbReference type="GO" id="GO:0016787">
    <property type="term" value="F:hydrolase activity"/>
    <property type="evidence" value="ECO:0007669"/>
    <property type="project" value="UniProtKB-KW"/>
</dbReference>
<reference evidence="6" key="1">
    <citation type="submission" date="2021-01" db="EMBL/GenBank/DDBJ databases">
        <title>Modified the classification status of verrucomicrobia.</title>
        <authorList>
            <person name="Feng X."/>
        </authorList>
    </citation>
    <scope>NUCLEOTIDE SEQUENCE</scope>
    <source>
        <strain evidence="6">KCTC 13126</strain>
    </source>
</reference>
<dbReference type="PANTHER" id="PTHR46233:SF3">
    <property type="entry name" value="HYDROXYACYLGLUTATHIONE HYDROLASE GLOC"/>
    <property type="match status" value="1"/>
</dbReference>
<keyword evidence="2" id="KW-0479">Metal-binding</keyword>
<evidence type="ECO:0000256" key="4">
    <source>
        <dbReference type="ARBA" id="ARBA00022833"/>
    </source>
</evidence>
<evidence type="ECO:0000256" key="2">
    <source>
        <dbReference type="ARBA" id="ARBA00022723"/>
    </source>
</evidence>
<dbReference type="PANTHER" id="PTHR46233">
    <property type="entry name" value="HYDROXYACYLGLUTATHIONE HYDROLASE GLOC"/>
    <property type="match status" value="1"/>
</dbReference>
<protein>
    <submittedName>
        <fullName evidence="6">MBL fold metallo-hydrolase</fullName>
    </submittedName>
</protein>
<organism evidence="6 7">
    <name type="scientific">Pelagicoccus mobilis</name>
    <dbReference type="NCBI Taxonomy" id="415221"/>
    <lineage>
        <taxon>Bacteria</taxon>
        <taxon>Pseudomonadati</taxon>
        <taxon>Verrucomicrobiota</taxon>
        <taxon>Opitutia</taxon>
        <taxon>Puniceicoccales</taxon>
        <taxon>Pelagicoccaceae</taxon>
        <taxon>Pelagicoccus</taxon>
    </lineage>
</organism>
<dbReference type="RefSeq" id="WP_200354599.1">
    <property type="nucleotide sequence ID" value="NZ_JAENIL010000008.1"/>
</dbReference>
<dbReference type="SUPFAM" id="SSF56281">
    <property type="entry name" value="Metallo-hydrolase/oxidoreductase"/>
    <property type="match status" value="1"/>
</dbReference>
<dbReference type="GO" id="GO:0003677">
    <property type="term" value="F:DNA binding"/>
    <property type="evidence" value="ECO:0007669"/>
    <property type="project" value="InterPro"/>
</dbReference>
<evidence type="ECO:0000313" key="7">
    <source>
        <dbReference type="Proteomes" id="UP000617628"/>
    </source>
</evidence>
<dbReference type="SUPFAM" id="SSF47413">
    <property type="entry name" value="lambda repressor-like DNA-binding domains"/>
    <property type="match status" value="1"/>
</dbReference>
<keyword evidence="4" id="KW-0862">Zinc</keyword>
<sequence length="282" mass="30533">MILPVEDEFNDVLSKAQKAQGISTEVLAERCGVSESLIRAARRGEFDEKAVSALGEELGLKVDALLTLAKGEWRPSDVAEIEGFSMVCSPFYDWQVNAFLVWEAVSKRAVVFDSGTKAEPLIEEIERRGLELEAIIVTHAHWDHFDGAPELLKRWPEAKVFLGAKDGEISVPTLGMEEGFSYKMGAIEIEGFDTPGHTAGGMTFMVKGLERPLAIVGDALFAGSMGAANTSYADALKSLQKILSLPEGTVLAPGHGPLTTVGEEREMNCFAASSLHWDSCKS</sequence>
<proteinExistence type="predicted"/>
<dbReference type="AlphaFoldDB" id="A0A934RRS7"/>
<name>A0A934RRS7_9BACT</name>
<dbReference type="Pfam" id="PF00753">
    <property type="entry name" value="Lactamase_B"/>
    <property type="match status" value="1"/>
</dbReference>
<comment type="cofactor">
    <cofactor evidence="1">
        <name>Zn(2+)</name>
        <dbReference type="ChEBI" id="CHEBI:29105"/>
    </cofactor>
</comment>
<dbReference type="EMBL" id="JAENIL010000008">
    <property type="protein sequence ID" value="MBK1876385.1"/>
    <property type="molecule type" value="Genomic_DNA"/>
</dbReference>
<gene>
    <name evidence="6" type="ORF">JIN87_05860</name>
</gene>
<evidence type="ECO:0000256" key="3">
    <source>
        <dbReference type="ARBA" id="ARBA00022801"/>
    </source>
</evidence>
<accession>A0A934RRS7</accession>
<keyword evidence="3" id="KW-0378">Hydrolase</keyword>
<dbReference type="InterPro" id="IPR051453">
    <property type="entry name" value="MBL_Glyoxalase_II"/>
</dbReference>
<dbReference type="InterPro" id="IPR036866">
    <property type="entry name" value="RibonucZ/Hydroxyglut_hydro"/>
</dbReference>
<evidence type="ECO:0000256" key="1">
    <source>
        <dbReference type="ARBA" id="ARBA00001947"/>
    </source>
</evidence>